<evidence type="ECO:0008006" key="3">
    <source>
        <dbReference type="Google" id="ProtNLM"/>
    </source>
</evidence>
<proteinExistence type="predicted"/>
<dbReference type="HOGENOM" id="CLU_1330574_0_0_0"/>
<dbReference type="AlphaFoldDB" id="I0IR55"/>
<gene>
    <name evidence="1" type="ordered locus">LFE_2081</name>
</gene>
<reference evidence="2" key="2">
    <citation type="submission" date="2012-03" db="EMBL/GenBank/DDBJ databases">
        <title>The complete genome sequence of the pioneer microbe on fresh volcanic deposit, Leptospirillum ferrooxidans strain C2-3.</title>
        <authorList>
            <person name="Fujimura R."/>
            <person name="Sato Y."/>
            <person name="Nishizawa T."/>
            <person name="Nanba K."/>
            <person name="Oshima K."/>
            <person name="Hattori M."/>
            <person name="Kamijo T."/>
            <person name="Ohta H."/>
        </authorList>
    </citation>
    <scope>NUCLEOTIDE SEQUENCE [LARGE SCALE GENOMIC DNA]</scope>
    <source>
        <strain evidence="2">C2-3</strain>
    </source>
</reference>
<evidence type="ECO:0000313" key="1">
    <source>
        <dbReference type="EMBL" id="BAM07754.1"/>
    </source>
</evidence>
<dbReference type="RefSeq" id="WP_014450237.1">
    <property type="nucleotide sequence ID" value="NC_017094.1"/>
</dbReference>
<accession>I0IR55</accession>
<reference evidence="1 2" key="1">
    <citation type="journal article" date="2012" name="J. Bacteriol.">
        <title>Complete Genome Sequence of Leptospirillum ferrooxidans Strain C2-3, Isolated from a Fresh Volcanic Ash Deposit on the Island of Miyake, Japan.</title>
        <authorList>
            <person name="Fujimura R."/>
            <person name="Sato Y."/>
            <person name="Nishizawa T."/>
            <person name="Oshima K."/>
            <person name="Kim S.-W."/>
            <person name="Hattori M."/>
            <person name="Kamijo T."/>
            <person name="Ohta H."/>
        </authorList>
    </citation>
    <scope>NUCLEOTIDE SEQUENCE [LARGE SCALE GENOMIC DNA]</scope>
    <source>
        <strain evidence="1 2">C2-3</strain>
    </source>
</reference>
<organism evidence="1 2">
    <name type="scientific">Leptospirillum ferrooxidans (strain C2-3)</name>
    <dbReference type="NCBI Taxonomy" id="1162668"/>
    <lineage>
        <taxon>Bacteria</taxon>
        <taxon>Pseudomonadati</taxon>
        <taxon>Nitrospirota</taxon>
        <taxon>Nitrospiria</taxon>
        <taxon>Nitrospirales</taxon>
        <taxon>Nitrospiraceae</taxon>
        <taxon>Leptospirillum</taxon>
    </lineage>
</organism>
<dbReference type="KEGG" id="lfc:LFE_2081"/>
<dbReference type="PATRIC" id="fig|1162668.3.peg.2466"/>
<evidence type="ECO:0000313" key="2">
    <source>
        <dbReference type="Proteomes" id="UP000007382"/>
    </source>
</evidence>
<dbReference type="OrthoDB" id="10009210at2"/>
<dbReference type="Proteomes" id="UP000007382">
    <property type="component" value="Chromosome"/>
</dbReference>
<dbReference type="STRING" id="1162668.LFE_2081"/>
<dbReference type="EMBL" id="AP012342">
    <property type="protein sequence ID" value="BAM07754.1"/>
    <property type="molecule type" value="Genomic_DNA"/>
</dbReference>
<sequence length="196" mass="21786">MSEQFLFSSVSGVLDGDFPLAGVLGNLRVISSVSLSVANLAHDNDVSRQLLPSDIVVLAPSNWFMDDDRQPWLALFLAMEERMGRVESILERMSRGEPVSLPHSLEVILSERGVVFSDGNHYPPGSRLRLVMDLPSFPPSHLVLHALVRDLATFGTEIFDGRATLAEFAPMDPVSQETLIRYLVVKSRSEIRKSRL</sequence>
<name>I0IR55_LEPFC</name>
<keyword evidence="2" id="KW-1185">Reference proteome</keyword>
<protein>
    <recommendedName>
        <fullName evidence="3">PilZ domain-containing protein</fullName>
    </recommendedName>
</protein>